<feature type="signal peptide" evidence="1">
    <location>
        <begin position="1"/>
        <end position="26"/>
    </location>
</feature>
<protein>
    <submittedName>
        <fullName evidence="2">Uncharacterized protein</fullName>
    </submittedName>
</protein>
<evidence type="ECO:0000313" key="3">
    <source>
        <dbReference type="Proteomes" id="UP000689967"/>
    </source>
</evidence>
<dbReference type="EMBL" id="JAERQM010000009">
    <property type="protein sequence ID" value="MBU8546771.1"/>
    <property type="molecule type" value="Genomic_DNA"/>
</dbReference>
<organism evidence="2 3">
    <name type="scientific">Falsiroseomonas oleicola</name>
    <dbReference type="NCBI Taxonomy" id="2801474"/>
    <lineage>
        <taxon>Bacteria</taxon>
        <taxon>Pseudomonadati</taxon>
        <taxon>Pseudomonadota</taxon>
        <taxon>Alphaproteobacteria</taxon>
        <taxon>Acetobacterales</taxon>
        <taxon>Roseomonadaceae</taxon>
        <taxon>Falsiroseomonas</taxon>
    </lineage>
</organism>
<reference evidence="2 3" key="1">
    <citation type="submission" date="2021-01" db="EMBL/GenBank/DDBJ databases">
        <title>Roseomonas sp. nov, a bacterium isolated from an oil production mixture in Yumen Oilfield.</title>
        <authorList>
            <person name="Wu D."/>
        </authorList>
    </citation>
    <scope>NUCLEOTIDE SEQUENCE [LARGE SCALE GENOMIC DNA]</scope>
    <source>
        <strain evidence="2 3">ROY-5-3</strain>
    </source>
</reference>
<evidence type="ECO:0000313" key="2">
    <source>
        <dbReference type="EMBL" id="MBU8546771.1"/>
    </source>
</evidence>
<name>A0ABS6HEK8_9PROT</name>
<keyword evidence="1" id="KW-0732">Signal</keyword>
<dbReference type="RefSeq" id="WP_216878787.1">
    <property type="nucleotide sequence ID" value="NZ_JAERQM010000009.1"/>
</dbReference>
<sequence>MFGTIPLRRLLLAALLPLAGALPAQAAQEPYGQTLWGWRFTQDIERGRPICRAISSAPSTQGFIIQRLGNGNFFLSVLASGVPRGNYEGGHLGSGDYGTMVNIRSDGSRIYIPADDHDMSQIGRTGRFEWGAGPVRGRTIRGQVSGMGFNDVVQRLRECTRANGGR</sequence>
<dbReference type="Proteomes" id="UP000689967">
    <property type="component" value="Unassembled WGS sequence"/>
</dbReference>
<proteinExistence type="predicted"/>
<keyword evidence="3" id="KW-1185">Reference proteome</keyword>
<comment type="caution">
    <text evidence="2">The sequence shown here is derived from an EMBL/GenBank/DDBJ whole genome shotgun (WGS) entry which is preliminary data.</text>
</comment>
<accession>A0ABS6HEK8</accession>
<evidence type="ECO:0000256" key="1">
    <source>
        <dbReference type="SAM" id="SignalP"/>
    </source>
</evidence>
<feature type="chain" id="PRO_5046467651" evidence="1">
    <location>
        <begin position="27"/>
        <end position="166"/>
    </location>
</feature>
<gene>
    <name evidence="2" type="ORF">JJQ90_23835</name>
</gene>